<evidence type="ECO:0000313" key="1">
    <source>
        <dbReference type="EMBL" id="MCU7380599.1"/>
    </source>
</evidence>
<evidence type="ECO:0000313" key="2">
    <source>
        <dbReference type="Proteomes" id="UP001065549"/>
    </source>
</evidence>
<protein>
    <recommendedName>
        <fullName evidence="3">DUF523 domain-containing protein</fullName>
    </recommendedName>
</protein>
<accession>A0A9J6QYP1</accession>
<evidence type="ECO:0008006" key="3">
    <source>
        <dbReference type="Google" id="ProtNLM"/>
    </source>
</evidence>
<dbReference type="EMBL" id="JAOSHN010000011">
    <property type="protein sequence ID" value="MCU7380599.1"/>
    <property type="molecule type" value="Genomic_DNA"/>
</dbReference>
<dbReference type="Proteomes" id="UP001065549">
    <property type="component" value="Unassembled WGS sequence"/>
</dbReference>
<name>A0A9J6QYP1_9FIRM</name>
<proteinExistence type="predicted"/>
<reference evidence="1" key="1">
    <citation type="submission" date="2022-09" db="EMBL/GenBank/DDBJ databases">
        <title>Culturomic study of gut microbiota in children with autism spectrum disorder.</title>
        <authorList>
            <person name="Efimov B.A."/>
            <person name="Chaplin A.V."/>
            <person name="Sokolova S.R."/>
            <person name="Pikina A.P."/>
            <person name="Korzhanova M."/>
            <person name="Belova V."/>
            <person name="Korostin D."/>
        </authorList>
    </citation>
    <scope>NUCLEOTIDE SEQUENCE</scope>
    <source>
        <strain evidence="1">ASD5510</strain>
    </source>
</reference>
<comment type="caution">
    <text evidence="1">The sequence shown here is derived from an EMBL/GenBank/DDBJ whole genome shotgun (WGS) entry which is preliminary data.</text>
</comment>
<organism evidence="1 2">
    <name type="scientific">Hominibacterium faecale</name>
    <dbReference type="NCBI Taxonomy" id="2839743"/>
    <lineage>
        <taxon>Bacteria</taxon>
        <taxon>Bacillati</taxon>
        <taxon>Bacillota</taxon>
        <taxon>Clostridia</taxon>
        <taxon>Peptostreptococcales</taxon>
        <taxon>Anaerovoracaceae</taxon>
        <taxon>Hominibacterium</taxon>
    </lineage>
</organism>
<dbReference type="RefSeq" id="WP_227754876.1">
    <property type="nucleotide sequence ID" value="NZ_JAOSHN010000011.1"/>
</dbReference>
<keyword evidence="2" id="KW-1185">Reference proteome</keyword>
<dbReference type="AlphaFoldDB" id="A0A9J6QYP1"/>
<gene>
    <name evidence="1" type="ORF">OBO34_20000</name>
</gene>
<sequence>MKKLALISHCVLNSFCELPEASDTFRKDVVNLLTDKKISMMQLPCPELCYQALERESITPEDPKAGEYEQYCGELLAPVISNLKEYHSHGIEVAGIIGIDTSPSCSVADSVAIMSKVLLERMKEAGIPWGQLIDMPIEGDGKTFFDQLKEW</sequence>